<dbReference type="PROSITE" id="PS50928">
    <property type="entry name" value="ABC_TM1"/>
    <property type="match status" value="1"/>
</dbReference>
<reference evidence="9" key="1">
    <citation type="journal article" date="2011" name="Environ. Microbiol.">
        <title>Time-series analyses of Monterey Bay coastal microbial picoplankton using a 'genome proxy' microarray.</title>
        <authorList>
            <person name="Rich V.I."/>
            <person name="Pham V.D."/>
            <person name="Eppley J."/>
            <person name="Shi Y."/>
            <person name="DeLong E.F."/>
        </authorList>
    </citation>
    <scope>NUCLEOTIDE SEQUENCE</scope>
</reference>
<feature type="transmembrane region" description="Helical" evidence="7">
    <location>
        <begin position="136"/>
        <end position="155"/>
    </location>
</feature>
<proteinExistence type="inferred from homology"/>
<feature type="domain" description="ABC transmembrane type-1" evidence="8">
    <location>
        <begin position="96"/>
        <end position="286"/>
    </location>
</feature>
<protein>
    <submittedName>
        <fullName evidence="9">ABC-type dipeptide/oligopeptide/nickel transport systems, permease components</fullName>
    </submittedName>
</protein>
<evidence type="ECO:0000256" key="4">
    <source>
        <dbReference type="ARBA" id="ARBA00022692"/>
    </source>
</evidence>
<dbReference type="Pfam" id="PF00528">
    <property type="entry name" value="BPD_transp_1"/>
    <property type="match status" value="1"/>
</dbReference>
<keyword evidence="3" id="KW-1003">Cell membrane</keyword>
<dbReference type="GO" id="GO:0005886">
    <property type="term" value="C:plasma membrane"/>
    <property type="evidence" value="ECO:0007669"/>
    <property type="project" value="UniProtKB-SubCell"/>
</dbReference>
<dbReference type="Pfam" id="PF12911">
    <property type="entry name" value="OppC_N"/>
    <property type="match status" value="1"/>
</dbReference>
<evidence type="ECO:0000256" key="3">
    <source>
        <dbReference type="ARBA" id="ARBA00022475"/>
    </source>
</evidence>
<feature type="transmembrane region" description="Helical" evidence="7">
    <location>
        <begin position="98"/>
        <end position="124"/>
    </location>
</feature>
<evidence type="ECO:0000256" key="6">
    <source>
        <dbReference type="ARBA" id="ARBA00023136"/>
    </source>
</evidence>
<dbReference type="AlphaFoldDB" id="E0XYX9"/>
<sequence>MSKSNVTGIPSPVSEPKRRSGLAAFFTRLLKEQPLGTIGGIIVLIFIFVAIFADDLAPYGFLEAHPADRLQGASAQYLLGTDQLGRDLMSRLIFGARISLVVGLAATSLNVVVAVLLGGTSGFLGGKLDLAVQRFVDAWMAFPGLLLLLTIMSIVGRGVPQIIVVLGIAGGIGGSRVVRSAVIGIKENDYFLAAKAVGTPTPQILIHHVLPNIMPVIIIIFTINIGAVIISEASLSFLGFGLPIQVPSWGGMLSRGGRQYMEQAPRLALFPGLALTITVYSLNMFGDALRDLLDPRLRGGEGSYGPAVVKRKRGLLSRLLNPFA</sequence>
<evidence type="ECO:0000256" key="5">
    <source>
        <dbReference type="ARBA" id="ARBA00022989"/>
    </source>
</evidence>
<comment type="similarity">
    <text evidence="7">Belongs to the binding-protein-dependent transport system permease family.</text>
</comment>
<evidence type="ECO:0000256" key="2">
    <source>
        <dbReference type="ARBA" id="ARBA00022448"/>
    </source>
</evidence>
<name>E0XYX9_9DELT</name>
<feature type="transmembrane region" description="Helical" evidence="7">
    <location>
        <begin position="267"/>
        <end position="286"/>
    </location>
</feature>
<dbReference type="InterPro" id="IPR035906">
    <property type="entry name" value="MetI-like_sf"/>
</dbReference>
<dbReference type="PANTHER" id="PTHR43386">
    <property type="entry name" value="OLIGOPEPTIDE TRANSPORT SYSTEM PERMEASE PROTEIN APPC"/>
    <property type="match status" value="1"/>
</dbReference>
<dbReference type="InterPro" id="IPR000515">
    <property type="entry name" value="MetI-like"/>
</dbReference>
<evidence type="ECO:0000259" key="8">
    <source>
        <dbReference type="PROSITE" id="PS50928"/>
    </source>
</evidence>
<dbReference type="InterPro" id="IPR025966">
    <property type="entry name" value="OppC_N"/>
</dbReference>
<keyword evidence="6 7" id="KW-0472">Membrane</keyword>
<dbReference type="SUPFAM" id="SSF161098">
    <property type="entry name" value="MetI-like"/>
    <property type="match status" value="1"/>
</dbReference>
<dbReference type="Gene3D" id="1.10.3720.10">
    <property type="entry name" value="MetI-like"/>
    <property type="match status" value="1"/>
</dbReference>
<feature type="transmembrane region" description="Helical" evidence="7">
    <location>
        <begin position="35"/>
        <end position="53"/>
    </location>
</feature>
<keyword evidence="4 7" id="KW-0812">Transmembrane</keyword>
<feature type="transmembrane region" description="Helical" evidence="7">
    <location>
        <begin position="216"/>
        <end position="246"/>
    </location>
</feature>
<keyword evidence="5 7" id="KW-1133">Transmembrane helix</keyword>
<dbReference type="PANTHER" id="PTHR43386:SF6">
    <property type="entry name" value="ABC TRANSPORTER PERMEASE PROTEIN"/>
    <property type="match status" value="1"/>
</dbReference>
<dbReference type="GO" id="GO:0055085">
    <property type="term" value="P:transmembrane transport"/>
    <property type="evidence" value="ECO:0007669"/>
    <property type="project" value="InterPro"/>
</dbReference>
<keyword evidence="2 7" id="KW-0813">Transport</keyword>
<dbReference type="CDD" id="cd06261">
    <property type="entry name" value="TM_PBP2"/>
    <property type="match status" value="1"/>
</dbReference>
<evidence type="ECO:0000256" key="7">
    <source>
        <dbReference type="RuleBase" id="RU363032"/>
    </source>
</evidence>
<evidence type="ECO:0000313" key="9">
    <source>
        <dbReference type="EMBL" id="ADI19621.1"/>
    </source>
</evidence>
<organism evidence="9">
    <name type="scientific">uncultured delta proteobacterium HF0770_45N15</name>
    <dbReference type="NCBI Taxonomy" id="710835"/>
    <lineage>
        <taxon>Bacteria</taxon>
        <taxon>Deltaproteobacteria</taxon>
        <taxon>environmental samples</taxon>
    </lineage>
</organism>
<dbReference type="InterPro" id="IPR050366">
    <property type="entry name" value="BP-dependent_transpt_permease"/>
</dbReference>
<evidence type="ECO:0000256" key="1">
    <source>
        <dbReference type="ARBA" id="ARBA00004651"/>
    </source>
</evidence>
<feature type="transmembrane region" description="Helical" evidence="7">
    <location>
        <begin position="161"/>
        <end position="178"/>
    </location>
</feature>
<comment type="subcellular location">
    <subcellularLocation>
        <location evidence="1 7">Cell membrane</location>
        <topology evidence="1 7">Multi-pass membrane protein</topology>
    </subcellularLocation>
</comment>
<accession>E0XYX9</accession>
<dbReference type="EMBL" id="GU474928">
    <property type="protein sequence ID" value="ADI19621.1"/>
    <property type="molecule type" value="Genomic_DNA"/>
</dbReference>